<name>A0A1R3KS27_9ROSI</name>
<feature type="region of interest" description="Disordered" evidence="5">
    <location>
        <begin position="300"/>
        <end position="322"/>
    </location>
</feature>
<comment type="subcellular location">
    <subcellularLocation>
        <location evidence="1">Membrane</location>
    </subcellularLocation>
</comment>
<evidence type="ECO:0000256" key="3">
    <source>
        <dbReference type="ARBA" id="ARBA00022989"/>
    </source>
</evidence>
<feature type="transmembrane region" description="Helical" evidence="6">
    <location>
        <begin position="228"/>
        <end position="250"/>
    </location>
</feature>
<sequence length="391" mass="42490">MMNILALSLVLSSLAAAGVWSPAPQREDVIVKEGHRVIVVEYDEDGKQNTKVSISPTQQKPLDEAASTVLPNLGQGISSQGKATICDAFGKCSEKMANAFGKAKGKVEETVEDTSNEAKDKAKDIKGALGTAKEAIKETAKKAGEDIVSNASEGAKEAKHKLLPPRNKLLGWVKYMMTSMDSSILGMLANLVGLATAYGMSVWVTFISSDVLARLLPRQQFGVVQSKIYPVYFRAMAYSIGLALLGHFLGQRRRLLSSKPEMFQAFNLLSSLFLVLFNALYLEPKATKVMFERMKMEKEQGRGRDDFTAEAEGANPTEPPIVADPAATAKTREAAAATAAAEQEVVVKSRMARLNERLKKLNSISSLVNVLTLMALTCHLVYLAHRLSLHC</sequence>
<evidence type="ECO:0000313" key="10">
    <source>
        <dbReference type="Proteomes" id="UP000187203"/>
    </source>
</evidence>
<organism evidence="9 10">
    <name type="scientific">Corchorus olitorius</name>
    <dbReference type="NCBI Taxonomy" id="93759"/>
    <lineage>
        <taxon>Eukaryota</taxon>
        <taxon>Viridiplantae</taxon>
        <taxon>Streptophyta</taxon>
        <taxon>Embryophyta</taxon>
        <taxon>Tracheophyta</taxon>
        <taxon>Spermatophyta</taxon>
        <taxon>Magnoliopsida</taxon>
        <taxon>eudicotyledons</taxon>
        <taxon>Gunneridae</taxon>
        <taxon>Pentapetalae</taxon>
        <taxon>rosids</taxon>
        <taxon>malvids</taxon>
        <taxon>Malvales</taxon>
        <taxon>Malvaceae</taxon>
        <taxon>Grewioideae</taxon>
        <taxon>Apeibeae</taxon>
        <taxon>Corchorus</taxon>
    </lineage>
</organism>
<evidence type="ECO:0000256" key="2">
    <source>
        <dbReference type="ARBA" id="ARBA00022692"/>
    </source>
</evidence>
<feature type="domain" description="TMEM205-like" evidence="8">
    <location>
        <begin position="193"/>
        <end position="294"/>
    </location>
</feature>
<dbReference type="EMBL" id="AWUE01012126">
    <property type="protein sequence ID" value="OMP09903.1"/>
    <property type="molecule type" value="Genomic_DNA"/>
</dbReference>
<evidence type="ECO:0000256" key="4">
    <source>
        <dbReference type="ARBA" id="ARBA00023136"/>
    </source>
</evidence>
<dbReference type="PANTHER" id="PTHR47652">
    <property type="entry name" value="MITOCHONDRIAL IMPORT INNER MEMBRANE TRANSLOCASE SUBUNIT TIM44"/>
    <property type="match status" value="1"/>
</dbReference>
<proteinExistence type="predicted"/>
<dbReference type="GO" id="GO:0016020">
    <property type="term" value="C:membrane"/>
    <property type="evidence" value="ECO:0007669"/>
    <property type="project" value="UniProtKB-SubCell"/>
</dbReference>
<keyword evidence="4 6" id="KW-0472">Membrane</keyword>
<evidence type="ECO:0000313" key="9">
    <source>
        <dbReference type="EMBL" id="OMP09903.1"/>
    </source>
</evidence>
<dbReference type="OrthoDB" id="1641132at2759"/>
<accession>A0A1R3KS27</accession>
<gene>
    <name evidence="9" type="ORF">COLO4_05030</name>
</gene>
<evidence type="ECO:0000259" key="8">
    <source>
        <dbReference type="Pfam" id="PF13664"/>
    </source>
</evidence>
<keyword evidence="2 6" id="KW-0812">Transmembrane</keyword>
<feature type="transmembrane region" description="Helical" evidence="6">
    <location>
        <begin position="361"/>
        <end position="384"/>
    </location>
</feature>
<feature type="chain" id="PRO_5012435813" description="TMEM205-like domain-containing protein" evidence="7">
    <location>
        <begin position="18"/>
        <end position="391"/>
    </location>
</feature>
<protein>
    <recommendedName>
        <fullName evidence="8">TMEM205-like domain-containing protein</fullName>
    </recommendedName>
</protein>
<dbReference type="AlphaFoldDB" id="A0A1R3KS27"/>
<feature type="transmembrane region" description="Helical" evidence="6">
    <location>
        <begin position="262"/>
        <end position="282"/>
    </location>
</feature>
<dbReference type="PANTHER" id="PTHR47652:SF3">
    <property type="entry name" value="MITOCHONDRIAL IMPORT INNER MEMBRANE TRANSLOCASE SUBUNIT TIM44"/>
    <property type="match status" value="1"/>
</dbReference>
<reference evidence="10" key="1">
    <citation type="submission" date="2013-09" db="EMBL/GenBank/DDBJ databases">
        <title>Corchorus olitorius genome sequencing.</title>
        <authorList>
            <person name="Alam M."/>
            <person name="Haque M.S."/>
            <person name="Islam M.S."/>
            <person name="Emdad E.M."/>
            <person name="Islam M.M."/>
            <person name="Ahmed B."/>
            <person name="Halim A."/>
            <person name="Hossen Q.M.M."/>
            <person name="Hossain M.Z."/>
            <person name="Ahmed R."/>
            <person name="Khan M.M."/>
            <person name="Islam R."/>
            <person name="Rashid M.M."/>
            <person name="Khan S.A."/>
            <person name="Rahman M.S."/>
            <person name="Alam M."/>
            <person name="Yahiya A.S."/>
            <person name="Khan M.S."/>
            <person name="Azam M.S."/>
            <person name="Haque T."/>
            <person name="Lashkar M.Z.H."/>
            <person name="Akhand A.I."/>
            <person name="Morshed G."/>
            <person name="Roy S."/>
            <person name="Uddin K.S."/>
            <person name="Rabeya T."/>
            <person name="Hossain A.S."/>
            <person name="Chowdhury A."/>
            <person name="Snigdha A.R."/>
            <person name="Mortoza M.S."/>
            <person name="Matin S.A."/>
            <person name="Hoque S.M.E."/>
            <person name="Islam M.K."/>
            <person name="Roy D.K."/>
            <person name="Haider R."/>
            <person name="Moosa M.M."/>
            <person name="Elias S.M."/>
            <person name="Hasan A.M."/>
            <person name="Jahan S."/>
            <person name="Shafiuddin M."/>
            <person name="Mahmood N."/>
            <person name="Shommy N.S."/>
        </authorList>
    </citation>
    <scope>NUCLEOTIDE SEQUENCE [LARGE SCALE GENOMIC DNA]</scope>
    <source>
        <strain evidence="10">cv. O-4</strain>
    </source>
</reference>
<evidence type="ECO:0000256" key="7">
    <source>
        <dbReference type="SAM" id="SignalP"/>
    </source>
</evidence>
<feature type="signal peptide" evidence="7">
    <location>
        <begin position="1"/>
        <end position="17"/>
    </location>
</feature>
<feature type="transmembrane region" description="Helical" evidence="6">
    <location>
        <begin position="184"/>
        <end position="207"/>
    </location>
</feature>
<dbReference type="Pfam" id="PF13664">
    <property type="entry name" value="DUF4149"/>
    <property type="match status" value="1"/>
</dbReference>
<evidence type="ECO:0000256" key="6">
    <source>
        <dbReference type="SAM" id="Phobius"/>
    </source>
</evidence>
<evidence type="ECO:0000256" key="1">
    <source>
        <dbReference type="ARBA" id="ARBA00004370"/>
    </source>
</evidence>
<dbReference type="Proteomes" id="UP000187203">
    <property type="component" value="Unassembled WGS sequence"/>
</dbReference>
<keyword evidence="7" id="KW-0732">Signal</keyword>
<dbReference type="InterPro" id="IPR025423">
    <property type="entry name" value="TMEM205-like"/>
</dbReference>
<evidence type="ECO:0000256" key="5">
    <source>
        <dbReference type="SAM" id="MobiDB-lite"/>
    </source>
</evidence>
<keyword evidence="10" id="KW-1185">Reference proteome</keyword>
<keyword evidence="3 6" id="KW-1133">Transmembrane helix</keyword>
<comment type="caution">
    <text evidence="9">The sequence shown here is derived from an EMBL/GenBank/DDBJ whole genome shotgun (WGS) entry which is preliminary data.</text>
</comment>
<dbReference type="Gene3D" id="1.20.120.20">
    <property type="entry name" value="Apolipoprotein"/>
    <property type="match status" value="1"/>
</dbReference>